<dbReference type="GO" id="GO:0008168">
    <property type="term" value="F:methyltransferase activity"/>
    <property type="evidence" value="ECO:0007669"/>
    <property type="project" value="UniProtKB-KW"/>
</dbReference>
<dbReference type="InterPro" id="IPR002052">
    <property type="entry name" value="DNA_methylase_N6_adenine_CS"/>
</dbReference>
<evidence type="ECO:0000259" key="9">
    <source>
        <dbReference type="Pfam" id="PF12950"/>
    </source>
</evidence>
<evidence type="ECO:0000256" key="6">
    <source>
        <dbReference type="ARBA" id="ARBA00023125"/>
    </source>
</evidence>
<dbReference type="InterPro" id="IPR050953">
    <property type="entry name" value="N4_N6_ade-DNA_methylase"/>
</dbReference>
<evidence type="ECO:0000256" key="5">
    <source>
        <dbReference type="ARBA" id="ARBA00022747"/>
    </source>
</evidence>
<keyword evidence="3" id="KW-0808">Transferase</keyword>
<keyword evidence="2 10" id="KW-0489">Methyltransferase</keyword>
<dbReference type="InterPro" id="IPR025931">
    <property type="entry name" value="TaqI_C"/>
</dbReference>
<protein>
    <recommendedName>
        <fullName evidence="1">site-specific DNA-methyltransferase (adenine-specific)</fullName>
        <ecNumber evidence="1">2.1.1.72</ecNumber>
    </recommendedName>
</protein>
<name>A0ABR9ZWR4_9FIRM</name>
<dbReference type="RefSeq" id="WP_194703138.1">
    <property type="nucleotide sequence ID" value="NZ_JADKNH010000011.1"/>
</dbReference>
<accession>A0ABR9ZWR4</accession>
<dbReference type="EMBL" id="JADKNH010000011">
    <property type="protein sequence ID" value="MBF4694900.1"/>
    <property type="molecule type" value="Genomic_DNA"/>
</dbReference>
<evidence type="ECO:0000256" key="3">
    <source>
        <dbReference type="ARBA" id="ARBA00022679"/>
    </source>
</evidence>
<feature type="domain" description="TaqI-like C-terminal specificity" evidence="9">
    <location>
        <begin position="409"/>
        <end position="538"/>
    </location>
</feature>
<dbReference type="EC" id="2.1.1.72" evidence="1"/>
<dbReference type="PROSITE" id="PS00092">
    <property type="entry name" value="N6_MTASE"/>
    <property type="match status" value="1"/>
</dbReference>
<dbReference type="InterPro" id="IPR011639">
    <property type="entry name" value="MethylTrfase_TaqI-like_dom"/>
</dbReference>
<proteinExistence type="predicted"/>
<sequence length="610" mass="70797">MFVNYTEAKSSILHERVVIGIDSGYTRGTVYTPEKISKYMVYLLIKDYMCRQGAWSAQREALLKKVYLEHTIEKSDSKAKCRFDFEALSELRAILKFLKPLTILDLSCGTGLLLLAYLELHIQLMIFLEMSKKEMAGHLQTLIEDQLYAYDINEAATDYFKTTLEILMTCLDEAYSLKSNHIRNGNSLISTDNVKVDLIIGNPPYIGEKGNLDLFEVIKASNFGRQYYEGKMDYFYFFIYKAYECLKRNGSLCYLTSNYFLTADGAMKLRNFIKEQFNISQMLDFNDEKIFKEKKLHACIYTLTPIPQHEIACLDANLNLKATIKSSEVYFNSKTFHFISDAIVAQMLTKMKKNFSAHLGDYFEVKQGIVSGADRCNGLPVFVYKTSELAAIPQVLLADIKPFFKNSSIKHFDHDVQTPFYILYTDKYFKQKEVVMPFLAPYKDKLMLRREVKNGVRQWYELTWPREATMFEKPKVVVPQRAKSNYFAYSEGQFYASADVYYIFSKLEMTMDEITEMQLLKGLTAFLNSYIVLLYLYYKGKRKGEALELYATPLKLIPYEPSLLLGLAKFYDMKLPLAEKLDAINKILYEALNLSEEESTWLNKFGRKFL</sequence>
<comment type="caution">
    <text evidence="10">The sequence shown here is derived from an EMBL/GenBank/DDBJ whole genome shotgun (WGS) entry which is preliminary data.</text>
</comment>
<dbReference type="PRINTS" id="PR00507">
    <property type="entry name" value="N12N6MTFRASE"/>
</dbReference>
<dbReference type="PANTHER" id="PTHR33841:SF6">
    <property type="entry name" value="TYPE II METHYLTRANSFERASE M.HINDII"/>
    <property type="match status" value="1"/>
</dbReference>
<evidence type="ECO:0000313" key="10">
    <source>
        <dbReference type="EMBL" id="MBF4694900.1"/>
    </source>
</evidence>
<dbReference type="GO" id="GO:0032259">
    <property type="term" value="P:methylation"/>
    <property type="evidence" value="ECO:0007669"/>
    <property type="project" value="UniProtKB-KW"/>
</dbReference>
<dbReference type="Pfam" id="PF12950">
    <property type="entry name" value="TaqI_C"/>
    <property type="match status" value="1"/>
</dbReference>
<gene>
    <name evidence="10" type="ORF">ISU02_17505</name>
</gene>
<dbReference type="SUPFAM" id="SSF53335">
    <property type="entry name" value="S-adenosyl-L-methionine-dependent methyltransferases"/>
    <property type="match status" value="1"/>
</dbReference>
<comment type="catalytic activity">
    <reaction evidence="7">
        <text>a 2'-deoxyadenosine in DNA + S-adenosyl-L-methionine = an N(6)-methyl-2'-deoxyadenosine in DNA + S-adenosyl-L-homocysteine + H(+)</text>
        <dbReference type="Rhea" id="RHEA:15197"/>
        <dbReference type="Rhea" id="RHEA-COMP:12418"/>
        <dbReference type="Rhea" id="RHEA-COMP:12419"/>
        <dbReference type="ChEBI" id="CHEBI:15378"/>
        <dbReference type="ChEBI" id="CHEBI:57856"/>
        <dbReference type="ChEBI" id="CHEBI:59789"/>
        <dbReference type="ChEBI" id="CHEBI:90615"/>
        <dbReference type="ChEBI" id="CHEBI:90616"/>
        <dbReference type="EC" id="2.1.1.72"/>
    </reaction>
</comment>
<dbReference type="Proteomes" id="UP000614200">
    <property type="component" value="Unassembled WGS sequence"/>
</dbReference>
<dbReference type="PANTHER" id="PTHR33841">
    <property type="entry name" value="DNA METHYLTRANSFERASE YEEA-RELATED"/>
    <property type="match status" value="1"/>
</dbReference>
<feature type="domain" description="Type II methyltransferase M.TaqI-like" evidence="8">
    <location>
        <begin position="158"/>
        <end position="291"/>
    </location>
</feature>
<reference evidence="10 11" key="1">
    <citation type="submission" date="2020-11" db="EMBL/GenBank/DDBJ databases">
        <title>Fusibacter basophilias sp. nov.</title>
        <authorList>
            <person name="Qiu D."/>
        </authorList>
    </citation>
    <scope>NUCLEOTIDE SEQUENCE [LARGE SCALE GENOMIC DNA]</scope>
    <source>
        <strain evidence="10 11">Q10-2</strain>
    </source>
</reference>
<keyword evidence="4" id="KW-0949">S-adenosyl-L-methionine</keyword>
<evidence type="ECO:0000256" key="2">
    <source>
        <dbReference type="ARBA" id="ARBA00022603"/>
    </source>
</evidence>
<dbReference type="Gene3D" id="3.40.50.150">
    <property type="entry name" value="Vaccinia Virus protein VP39"/>
    <property type="match status" value="1"/>
</dbReference>
<dbReference type="InterPro" id="IPR029063">
    <property type="entry name" value="SAM-dependent_MTases_sf"/>
</dbReference>
<evidence type="ECO:0000256" key="4">
    <source>
        <dbReference type="ARBA" id="ARBA00022691"/>
    </source>
</evidence>
<evidence type="ECO:0000313" key="11">
    <source>
        <dbReference type="Proteomes" id="UP000614200"/>
    </source>
</evidence>
<keyword evidence="6" id="KW-0238">DNA-binding</keyword>
<keyword evidence="11" id="KW-1185">Reference proteome</keyword>
<keyword evidence="5" id="KW-0680">Restriction system</keyword>
<evidence type="ECO:0000259" key="8">
    <source>
        <dbReference type="Pfam" id="PF07669"/>
    </source>
</evidence>
<evidence type="ECO:0000256" key="1">
    <source>
        <dbReference type="ARBA" id="ARBA00011900"/>
    </source>
</evidence>
<dbReference type="Pfam" id="PF07669">
    <property type="entry name" value="Eco57I"/>
    <property type="match status" value="1"/>
</dbReference>
<organism evidence="10 11">
    <name type="scientific">Fusibacter ferrireducens</name>
    <dbReference type="NCBI Taxonomy" id="2785058"/>
    <lineage>
        <taxon>Bacteria</taxon>
        <taxon>Bacillati</taxon>
        <taxon>Bacillota</taxon>
        <taxon>Clostridia</taxon>
        <taxon>Eubacteriales</taxon>
        <taxon>Eubacteriales Family XII. Incertae Sedis</taxon>
        <taxon>Fusibacter</taxon>
    </lineage>
</organism>
<evidence type="ECO:0000256" key="7">
    <source>
        <dbReference type="ARBA" id="ARBA00047942"/>
    </source>
</evidence>